<dbReference type="FunFam" id="1.10.510.10:FF:000482">
    <property type="entry name" value="MAP kinase kinase kinase"/>
    <property type="match status" value="1"/>
</dbReference>
<dbReference type="CDD" id="cd06626">
    <property type="entry name" value="STKc_MEKK4"/>
    <property type="match status" value="1"/>
</dbReference>
<dbReference type="EMBL" id="JARPMG010000011">
    <property type="protein sequence ID" value="KAJ8097538.1"/>
    <property type="molecule type" value="Genomic_DNA"/>
</dbReference>
<evidence type="ECO:0000259" key="12">
    <source>
        <dbReference type="PROSITE" id="PS50011"/>
    </source>
</evidence>
<evidence type="ECO:0000256" key="1">
    <source>
        <dbReference type="ARBA" id="ARBA00006529"/>
    </source>
</evidence>
<dbReference type="RefSeq" id="XP_056040988.1">
    <property type="nucleotide sequence ID" value="XM_056188647.1"/>
</dbReference>
<feature type="compositionally biased region" description="Low complexity" evidence="11">
    <location>
        <begin position="68"/>
        <end position="79"/>
    </location>
</feature>
<dbReference type="GO" id="GO:0038066">
    <property type="term" value="P:p38MAPK cascade"/>
    <property type="evidence" value="ECO:0007669"/>
    <property type="project" value="UniProtKB-UniRule"/>
</dbReference>
<protein>
    <recommendedName>
        <fullName evidence="9">MAP kinase kinase kinase</fullName>
        <ecNumber evidence="9">2.7.11.-</ecNumber>
    </recommendedName>
</protein>
<gene>
    <name evidence="13" type="ORF">POJ06DRAFT_261646</name>
</gene>
<dbReference type="PANTHER" id="PTHR48016">
    <property type="entry name" value="MAP KINASE KINASE KINASE SSK2-RELATED-RELATED"/>
    <property type="match status" value="1"/>
</dbReference>
<feature type="compositionally biased region" description="Polar residues" evidence="11">
    <location>
        <begin position="25"/>
        <end position="50"/>
    </location>
</feature>
<dbReference type="InterPro" id="IPR017441">
    <property type="entry name" value="Protein_kinase_ATP_BS"/>
</dbReference>
<dbReference type="Gene3D" id="1.10.510.10">
    <property type="entry name" value="Transferase(Phosphotransferase) domain 1"/>
    <property type="match status" value="1"/>
</dbReference>
<feature type="domain" description="Protein kinase" evidence="12">
    <location>
        <begin position="980"/>
        <end position="1249"/>
    </location>
</feature>
<evidence type="ECO:0000256" key="5">
    <source>
        <dbReference type="ARBA" id="ARBA00022777"/>
    </source>
</evidence>
<evidence type="ECO:0000256" key="3">
    <source>
        <dbReference type="ARBA" id="ARBA00022679"/>
    </source>
</evidence>
<evidence type="ECO:0000313" key="13">
    <source>
        <dbReference type="EMBL" id="KAJ8097538.1"/>
    </source>
</evidence>
<dbReference type="AlphaFoldDB" id="A0AAD7VPU0"/>
<dbReference type="GO" id="GO:0004709">
    <property type="term" value="F:MAP kinase kinase kinase activity"/>
    <property type="evidence" value="ECO:0007669"/>
    <property type="project" value="UniProtKB-UniRule"/>
</dbReference>
<feature type="compositionally biased region" description="Polar residues" evidence="11">
    <location>
        <begin position="1262"/>
        <end position="1276"/>
    </location>
</feature>
<dbReference type="PROSITE" id="PS00108">
    <property type="entry name" value="PROTEIN_KINASE_ST"/>
    <property type="match status" value="1"/>
</dbReference>
<dbReference type="Proteomes" id="UP001217417">
    <property type="component" value="Unassembled WGS sequence"/>
</dbReference>
<keyword evidence="14" id="KW-1185">Reference proteome</keyword>
<dbReference type="InterPro" id="IPR011009">
    <property type="entry name" value="Kinase-like_dom_sf"/>
</dbReference>
<dbReference type="GO" id="GO:0051403">
    <property type="term" value="P:stress-activated MAPK cascade"/>
    <property type="evidence" value="ECO:0007669"/>
    <property type="project" value="InterPro"/>
</dbReference>
<comment type="catalytic activity">
    <reaction evidence="9">
        <text>L-threonyl-[protein] + ATP = O-phospho-L-threonyl-[protein] + ADP + H(+)</text>
        <dbReference type="Rhea" id="RHEA:46608"/>
        <dbReference type="Rhea" id="RHEA-COMP:11060"/>
        <dbReference type="Rhea" id="RHEA-COMP:11605"/>
        <dbReference type="ChEBI" id="CHEBI:15378"/>
        <dbReference type="ChEBI" id="CHEBI:30013"/>
        <dbReference type="ChEBI" id="CHEBI:30616"/>
        <dbReference type="ChEBI" id="CHEBI:61977"/>
        <dbReference type="ChEBI" id="CHEBI:456216"/>
    </reaction>
</comment>
<evidence type="ECO:0000256" key="11">
    <source>
        <dbReference type="SAM" id="MobiDB-lite"/>
    </source>
</evidence>
<dbReference type="FunFam" id="3.30.200.20:FF:000387">
    <property type="entry name" value="Serine/threonine-protein kinase STE11"/>
    <property type="match status" value="1"/>
</dbReference>
<organism evidence="13 14">
    <name type="scientific">Lipomyces tetrasporus</name>
    <dbReference type="NCBI Taxonomy" id="54092"/>
    <lineage>
        <taxon>Eukaryota</taxon>
        <taxon>Fungi</taxon>
        <taxon>Dikarya</taxon>
        <taxon>Ascomycota</taxon>
        <taxon>Saccharomycotina</taxon>
        <taxon>Lipomycetes</taxon>
        <taxon>Lipomycetales</taxon>
        <taxon>Lipomycetaceae</taxon>
        <taxon>Lipomyces</taxon>
    </lineage>
</organism>
<dbReference type="InterPro" id="IPR050538">
    <property type="entry name" value="MAP_kinase_kinase_kinase"/>
</dbReference>
<dbReference type="SUPFAM" id="SSF56112">
    <property type="entry name" value="Protein kinase-like (PK-like)"/>
    <property type="match status" value="1"/>
</dbReference>
<reference evidence="13" key="1">
    <citation type="submission" date="2023-03" db="EMBL/GenBank/DDBJ databases">
        <title>Near-Complete genome sequence of Lipomyces tetrasporous NRRL Y-64009, an oleaginous yeast capable of growing on lignocellulosic hydrolysates.</title>
        <authorList>
            <consortium name="Lawrence Berkeley National Laboratory"/>
            <person name="Jagtap S.S."/>
            <person name="Liu J.-J."/>
            <person name="Walukiewicz H.E."/>
            <person name="Pangilinan J."/>
            <person name="Lipzen A."/>
            <person name="Ahrendt S."/>
            <person name="Koriabine M."/>
            <person name="Cobaugh K."/>
            <person name="Salamov A."/>
            <person name="Yoshinaga Y."/>
            <person name="Ng V."/>
            <person name="Daum C."/>
            <person name="Grigoriev I.V."/>
            <person name="Slininger P.J."/>
            <person name="Dien B.S."/>
            <person name="Jin Y.-S."/>
            <person name="Rao C.V."/>
        </authorList>
    </citation>
    <scope>NUCLEOTIDE SEQUENCE</scope>
    <source>
        <strain evidence="13">NRRL Y-64009</strain>
    </source>
</reference>
<dbReference type="GeneID" id="80883813"/>
<evidence type="ECO:0000256" key="4">
    <source>
        <dbReference type="ARBA" id="ARBA00022741"/>
    </source>
</evidence>
<dbReference type="SMART" id="SM00220">
    <property type="entry name" value="S_TKc"/>
    <property type="match status" value="1"/>
</dbReference>
<accession>A0AAD7VPU0</accession>
<comment type="function">
    <text evidence="7">Kinase involved in a signal transduction pathway that is activated by changes in the osmolarity of the extracellular environment. Activates the PBS2 MAP kinase kinase by phosphorylation.</text>
</comment>
<feature type="region of interest" description="Disordered" evidence="11">
    <location>
        <begin position="1255"/>
        <end position="1276"/>
    </location>
</feature>
<dbReference type="GO" id="GO:0005524">
    <property type="term" value="F:ATP binding"/>
    <property type="evidence" value="ECO:0007669"/>
    <property type="project" value="UniProtKB-UniRule"/>
</dbReference>
<feature type="compositionally biased region" description="Low complexity" evidence="11">
    <location>
        <begin position="10"/>
        <end position="23"/>
    </location>
</feature>
<name>A0AAD7VPU0_9ASCO</name>
<feature type="binding site" evidence="10">
    <location>
        <position position="1009"/>
    </location>
    <ligand>
        <name>ATP</name>
        <dbReference type="ChEBI" id="CHEBI:30616"/>
    </ligand>
</feature>
<dbReference type="PIRSF" id="PIRSF037579">
    <property type="entry name" value="MAPKKK_SSK22"/>
    <property type="match status" value="1"/>
</dbReference>
<dbReference type="PROSITE" id="PS50011">
    <property type="entry name" value="PROTEIN_KINASE_DOM"/>
    <property type="match status" value="1"/>
</dbReference>
<dbReference type="PANTHER" id="PTHR48016:SF32">
    <property type="entry name" value="MITOGEN-ACTIVATED PROTEIN KINASE KINASE KINASE 4"/>
    <property type="match status" value="1"/>
</dbReference>
<dbReference type="GO" id="GO:0005737">
    <property type="term" value="C:cytoplasm"/>
    <property type="evidence" value="ECO:0007669"/>
    <property type="project" value="InterPro"/>
</dbReference>
<keyword evidence="2 9" id="KW-0723">Serine/threonine-protein kinase</keyword>
<dbReference type="InterPro" id="IPR000719">
    <property type="entry name" value="Prot_kinase_dom"/>
</dbReference>
<dbReference type="InterPro" id="IPR017240">
    <property type="entry name" value="MAPKKK_Ssk2/Ssk22"/>
</dbReference>
<feature type="region of interest" description="Disordered" evidence="11">
    <location>
        <begin position="1"/>
        <end position="102"/>
    </location>
</feature>
<evidence type="ECO:0000256" key="9">
    <source>
        <dbReference type="PIRNR" id="PIRNR037579"/>
    </source>
</evidence>
<dbReference type="EC" id="2.7.11.-" evidence="9"/>
<evidence type="ECO:0000256" key="7">
    <source>
        <dbReference type="ARBA" id="ARBA00056158"/>
    </source>
</evidence>
<keyword evidence="3 9" id="KW-0808">Transferase</keyword>
<comment type="caution">
    <text evidence="13">The sequence shown here is derived from an EMBL/GenBank/DDBJ whole genome shotgun (WGS) entry which is preliminary data.</text>
</comment>
<comment type="subunit">
    <text evidence="8">Interacts with by SSK1.</text>
</comment>
<evidence type="ECO:0000256" key="10">
    <source>
        <dbReference type="PROSITE-ProRule" id="PRU10141"/>
    </source>
</evidence>
<dbReference type="PROSITE" id="PS00107">
    <property type="entry name" value="PROTEIN_KINASE_ATP"/>
    <property type="match status" value="1"/>
</dbReference>
<comment type="similarity">
    <text evidence="1 9">Belongs to the protein kinase superfamily. STE Ser/Thr protein kinase family. MAP kinase kinase kinase subfamily.</text>
</comment>
<dbReference type="Pfam" id="PF00069">
    <property type="entry name" value="Pkinase"/>
    <property type="match status" value="1"/>
</dbReference>
<keyword evidence="6 9" id="KW-0067">ATP-binding</keyword>
<keyword evidence="4 9" id="KW-0547">Nucleotide-binding</keyword>
<evidence type="ECO:0000256" key="2">
    <source>
        <dbReference type="ARBA" id="ARBA00022527"/>
    </source>
</evidence>
<proteinExistence type="inferred from homology"/>
<sequence length="1276" mass="145176">MSYNGSATAEQPNSSPNQQPESPAVSPTQQIQSATALQRPQATRVPSSTYAPLRRPQVVNETPRKNRSSSSNRVSIRKQQQQKEKQYNLQDQGSHAPRATDDFEAQQKFYLKKMRDDLDDEYYTRGITQQYDSDADDDSTVIDYPVRADFQTDILDSDFVPSISANLGSSKDELENPKNRERLEWQAMLSAVLTGEVVKSEKRKLQTGQTTGKSSPETELWLEIRAKVCGRSLALQRKILEDSRKDVDHVIDELMNFQIQGKDECPYPPDEQIKNTLRKIEKCESLWRCTSAMRNDKPVTANVEFQSRCEALISWVTISESIHSQVEALKKWIGNDDLDLTRTPDKTDNTATMSEPISFIERIFKESDIAKIFEAKILATLGPLIAKAKQTTIEQGRLFAQMHLPSYLEELLILLNFPTRLIQEIIRTRLVFARKLMNPTMMMIDQMIDVFKVSIQLAVDIKKDYFELSAPEQGWELPTVIDENFDYIFLDGLSFYLELLHRKLLGGAKGRRYFKAFREAEFVEGEWNYLKDVGRFVEGADLEIAEQFSLLTGKLLQRLTSYFERQLKGPSLQTATELDKWYNTTIDHVRGFHRKLLRFSRILENRFENTSEYAIENQQMPQLTRSLVQTGHFLIYTGKIDDGVYVVADPSLADRLGMIREMVRAFSRAEIPENDTTFSYLLFICSQEPLVWDGPTLNMDLPDIQLDLKPGRLRLVADGSVSRLLAARSRFANAVSDICSVVVEQRAFFPRVDRELQRIRKTFYKLAMLIITSVDTVRKQCKGVGSQEMVNHYFIFAREVGQRAMRYLDSNRRAACALKLVQLSIDWVSFVCDDCVATDKKTFQWSVNALEFAMMMTKGVNILTVSDEEFSRLRLKVAGCMTLLISHFDIMGARSSLAAALEQKQQEKTISPIKDGERDDEESMNVVKAEWMKELELIEDSRRLQQEEQHSVGKVLDDSNSETQYLMFLTSSFTNVSLRWQQGRFIGGGTFGSVYAAVNLETGDVMAVKEIRLQDTQSIRHIVKSIKDEMTVLEMLNHPNIVQYYGVEVHREKVFIFMEYCQGGSLASLLEHGRIEDETVSQVYTLQMLEGLAYLHEAGIVHRDIKPENILLDHLGVIKFVDFGAAKVIAQKGKTRAGGMTVRTNLNSMTGTPMYMSPEVITGSGTGRHGSVDIWSMGCCVLEMATGRRPWANLDNEWAIMYHIAAGHQPSLPSADQLSDAGQQFLLRCFERDPYKRASAIELLDDPWIRSIKMETLAGEPQTPSTDSETSSRGGI</sequence>
<dbReference type="InterPro" id="IPR008271">
    <property type="entry name" value="Ser/Thr_kinase_AS"/>
</dbReference>
<evidence type="ECO:0000256" key="6">
    <source>
        <dbReference type="ARBA" id="ARBA00022840"/>
    </source>
</evidence>
<evidence type="ECO:0000256" key="8">
    <source>
        <dbReference type="ARBA" id="ARBA00065095"/>
    </source>
</evidence>
<evidence type="ECO:0000313" key="14">
    <source>
        <dbReference type="Proteomes" id="UP001217417"/>
    </source>
</evidence>
<keyword evidence="5 9" id="KW-0418">Kinase</keyword>